<sequence>MTVMWLCLLFAAALLQSTASSDGVSVECTAPEAEYGKPVTINCTISNTLKEENCTCLSYAWNNMHGNIKCDSGNYTCDWDKKNYLSLTISNFTKEEIYTVNLWTDCGMAKSSHIEVKARMVSPIKDVSPGPTEVPPEATNPVPVMLGILAVIALAIVCALFGKKIMKRIKNRKPQEHWTDPAHQMV</sequence>
<feature type="signal peptide" evidence="2">
    <location>
        <begin position="1"/>
        <end position="20"/>
    </location>
</feature>
<gene>
    <name evidence="3" type="ORF">PBY51_001311</name>
</gene>
<keyword evidence="2" id="KW-0732">Signal</keyword>
<feature type="chain" id="PRO_5042899639" evidence="2">
    <location>
        <begin position="21"/>
        <end position="186"/>
    </location>
</feature>
<name>A0AAN7WVT8_ELEMC</name>
<evidence type="ECO:0000313" key="3">
    <source>
        <dbReference type="EMBL" id="KAK5850430.1"/>
    </source>
</evidence>
<evidence type="ECO:0000313" key="4">
    <source>
        <dbReference type="Proteomes" id="UP001346869"/>
    </source>
</evidence>
<protein>
    <submittedName>
        <fullName evidence="3">Uncharacterized protein</fullName>
    </submittedName>
</protein>
<feature type="transmembrane region" description="Helical" evidence="1">
    <location>
        <begin position="142"/>
        <end position="162"/>
    </location>
</feature>
<keyword evidence="4" id="KW-1185">Reference proteome</keyword>
<accession>A0AAN7WVT8</accession>
<dbReference type="Proteomes" id="UP001346869">
    <property type="component" value="Unassembled WGS sequence"/>
</dbReference>
<organism evidence="3 4">
    <name type="scientific">Eleginops maclovinus</name>
    <name type="common">Patagonian blennie</name>
    <name type="synonym">Eleginus maclovinus</name>
    <dbReference type="NCBI Taxonomy" id="56733"/>
    <lineage>
        <taxon>Eukaryota</taxon>
        <taxon>Metazoa</taxon>
        <taxon>Chordata</taxon>
        <taxon>Craniata</taxon>
        <taxon>Vertebrata</taxon>
        <taxon>Euteleostomi</taxon>
        <taxon>Actinopterygii</taxon>
        <taxon>Neopterygii</taxon>
        <taxon>Teleostei</taxon>
        <taxon>Neoteleostei</taxon>
        <taxon>Acanthomorphata</taxon>
        <taxon>Eupercaria</taxon>
        <taxon>Perciformes</taxon>
        <taxon>Notothenioidei</taxon>
        <taxon>Eleginopidae</taxon>
        <taxon>Eleginops</taxon>
    </lineage>
</organism>
<comment type="caution">
    <text evidence="3">The sequence shown here is derived from an EMBL/GenBank/DDBJ whole genome shotgun (WGS) entry which is preliminary data.</text>
</comment>
<proteinExistence type="predicted"/>
<reference evidence="3 4" key="2">
    <citation type="journal article" date="2023" name="Mol. Biol. Evol.">
        <title>Genomics of Secondarily Temperate Adaptation in the Only Non-Antarctic Icefish.</title>
        <authorList>
            <person name="Rivera-Colon A.G."/>
            <person name="Rayamajhi N."/>
            <person name="Minhas B.F."/>
            <person name="Madrigal G."/>
            <person name="Bilyk K.T."/>
            <person name="Yoon V."/>
            <person name="Hune M."/>
            <person name="Gregory S."/>
            <person name="Cheng C.H.C."/>
            <person name="Catchen J.M."/>
        </authorList>
    </citation>
    <scope>NUCLEOTIDE SEQUENCE [LARGE SCALE GENOMIC DNA]</scope>
    <source>
        <strain evidence="3">JMC-PN-2008</strain>
    </source>
</reference>
<dbReference type="EMBL" id="JAUZQC010000022">
    <property type="protein sequence ID" value="KAK5850430.1"/>
    <property type="molecule type" value="Genomic_DNA"/>
</dbReference>
<keyword evidence="1" id="KW-0812">Transmembrane</keyword>
<keyword evidence="1" id="KW-0472">Membrane</keyword>
<reference evidence="3 4" key="1">
    <citation type="journal article" date="2023" name="Genes (Basel)">
        <title>Chromosome-Level Genome Assembly and Circadian Gene Repertoire of the Patagonia Blennie Eleginops maclovinus-The Closest Ancestral Proxy of Antarctic Cryonotothenioids.</title>
        <authorList>
            <person name="Cheng C.C."/>
            <person name="Rivera-Colon A.G."/>
            <person name="Minhas B.F."/>
            <person name="Wilson L."/>
            <person name="Rayamajhi N."/>
            <person name="Vargas-Chacoff L."/>
            <person name="Catchen J.M."/>
        </authorList>
    </citation>
    <scope>NUCLEOTIDE SEQUENCE [LARGE SCALE GENOMIC DNA]</scope>
    <source>
        <strain evidence="3">JMC-PN-2008</strain>
    </source>
</reference>
<evidence type="ECO:0000256" key="2">
    <source>
        <dbReference type="SAM" id="SignalP"/>
    </source>
</evidence>
<keyword evidence="1" id="KW-1133">Transmembrane helix</keyword>
<evidence type="ECO:0000256" key="1">
    <source>
        <dbReference type="SAM" id="Phobius"/>
    </source>
</evidence>
<dbReference type="AlphaFoldDB" id="A0AAN7WVT8"/>